<evidence type="ECO:0000256" key="2">
    <source>
        <dbReference type="ARBA" id="ARBA00022741"/>
    </source>
</evidence>
<keyword evidence="2" id="KW-0547">Nucleotide-binding</keyword>
<comment type="caution">
    <text evidence="10">The sequence shown here is derived from an EMBL/GenBank/DDBJ whole genome shotgun (WGS) entry which is preliminary data.</text>
</comment>
<proteinExistence type="predicted"/>
<dbReference type="Pfam" id="PF02954">
    <property type="entry name" value="HTH_8"/>
    <property type="match status" value="1"/>
</dbReference>
<dbReference type="PROSITE" id="PS50045">
    <property type="entry name" value="SIGMA54_INTERACT_4"/>
    <property type="match status" value="1"/>
</dbReference>
<dbReference type="NCBIfam" id="NF047793">
    <property type="entry name" value="ResRegPgtA"/>
    <property type="match status" value="1"/>
</dbReference>
<dbReference type="GO" id="GO:0005524">
    <property type="term" value="F:ATP binding"/>
    <property type="evidence" value="ECO:0007669"/>
    <property type="project" value="UniProtKB-KW"/>
</dbReference>
<evidence type="ECO:0000256" key="4">
    <source>
        <dbReference type="ARBA" id="ARBA00023012"/>
    </source>
</evidence>
<feature type="modified residue" description="4-aspartylphosphate" evidence="7">
    <location>
        <position position="82"/>
    </location>
</feature>
<dbReference type="Gene3D" id="3.40.50.2300">
    <property type="match status" value="1"/>
</dbReference>
<sequence length="452" mass="51820">MPGRVIYRVNSRPPCAGYSTFQETLSMTDTTPTILLIDDDNDVLLAYSTLLQQEGYVVCTCSNPSEALQLLQNTWEGIVVCDVCMPDISGITLLEKIMLIDPHLPILMITGHGDVPMAVEAVKKGAWDFLQKPINPEQFLSLIEKALAEREAYLEQKKWRHAQFNRHLIGNSGWIRQTRQQLETLAETDLPVCFYGEPGTGRTLAAHYLHQFSSRKERPLIERTLSANSQQPLEEWVKEAEGGTLLLKELEHLTPENQRALIQYQERPQDRSFRLIVVNQSPLAELAAAQKIIPALYFLFSLTHIECPPLCQRPGDIEPIFHHYLTLTCKRLNRQQPLLGKAFYKRLMARTWPGNIIELVNAAELVAVGVLMLDDSVSLQMMETDPAPLDELVESYERQIIIDALNFHQGRINDVADYFQIPRKKLYLRMKKYGIDKMDFRYEKKDKKTQTQ</sequence>
<keyword evidence="4" id="KW-0902">Two-component regulatory system</keyword>
<dbReference type="CDD" id="cd00009">
    <property type="entry name" value="AAA"/>
    <property type="match status" value="1"/>
</dbReference>
<keyword evidence="6" id="KW-0804">Transcription</keyword>
<reference evidence="10 11" key="1">
    <citation type="submission" date="2010-04" db="EMBL/GenBank/DDBJ databases">
        <title>The Genome Sequence of Escherichia coli H605.</title>
        <authorList>
            <consortium name="The Broad Institute Genome Sequencing Platform"/>
            <consortium name="The Broad Institute Genome Sequencing Center for Infectious Disease"/>
            <person name="Feldgarden M."/>
            <person name="Gordon D.M."/>
            <person name="Johnson J.R."/>
            <person name="Johnston B.D."/>
            <person name="Young S."/>
            <person name="Zeng Q."/>
            <person name="Koehrsen M."/>
            <person name="Alvarado L."/>
            <person name="Berlin A.M."/>
            <person name="Borenstein D."/>
            <person name="Chapman S.B."/>
            <person name="Chen Z."/>
            <person name="Engels R."/>
            <person name="Freedman E."/>
            <person name="Gellesch M."/>
            <person name="Goldberg J."/>
            <person name="Griggs A."/>
            <person name="Gujja S."/>
            <person name="Heilman E.R."/>
            <person name="Heiman D.I."/>
            <person name="Hepburn T.A."/>
            <person name="Howarth C."/>
            <person name="Jen D."/>
            <person name="Larson L."/>
            <person name="Mehta T."/>
            <person name="Park D."/>
            <person name="Pearson M."/>
            <person name="Richards J."/>
            <person name="Roberts A."/>
            <person name="Saif S."/>
            <person name="Shea T.D."/>
            <person name="Shenoy N."/>
            <person name="Sisk P."/>
            <person name="Stolte C."/>
            <person name="Sykes S.N."/>
            <person name="Walk T."/>
            <person name="White J."/>
            <person name="Yandava C."/>
            <person name="Haas B."/>
            <person name="Henn M.R."/>
            <person name="Nusbaum C."/>
            <person name="Birren B."/>
        </authorList>
    </citation>
    <scope>NUCLEOTIDE SEQUENCE [LARGE SCALE GENOMIC DNA]</scope>
    <source>
        <strain evidence="10 11">H605</strain>
    </source>
</reference>
<dbReference type="EMBL" id="ADJX01000012">
    <property type="protein sequence ID" value="OSL44018.1"/>
    <property type="molecule type" value="Genomic_DNA"/>
</dbReference>
<feature type="domain" description="Response regulatory" evidence="9">
    <location>
        <begin position="33"/>
        <end position="147"/>
    </location>
</feature>
<dbReference type="Gene3D" id="1.10.10.60">
    <property type="entry name" value="Homeodomain-like"/>
    <property type="match status" value="1"/>
</dbReference>
<evidence type="ECO:0000313" key="10">
    <source>
        <dbReference type="EMBL" id="OSL44018.1"/>
    </source>
</evidence>
<keyword evidence="3" id="KW-0067">ATP-binding</keyword>
<dbReference type="Proteomes" id="UP000243401">
    <property type="component" value="Unassembled WGS sequence"/>
</dbReference>
<dbReference type="InterPro" id="IPR001789">
    <property type="entry name" value="Sig_transdc_resp-reg_receiver"/>
</dbReference>
<protein>
    <submittedName>
        <fullName evidence="10">Phosphoglycerate transport system transcriptional regulatory proteinpgtA</fullName>
    </submittedName>
</protein>
<dbReference type="InterPro" id="IPR002197">
    <property type="entry name" value="HTH_Fis"/>
</dbReference>
<dbReference type="SUPFAM" id="SSF52172">
    <property type="entry name" value="CheY-like"/>
    <property type="match status" value="1"/>
</dbReference>
<dbReference type="GO" id="GO:0006355">
    <property type="term" value="P:regulation of DNA-templated transcription"/>
    <property type="evidence" value="ECO:0007669"/>
    <property type="project" value="InterPro"/>
</dbReference>
<dbReference type="Gene3D" id="3.40.50.300">
    <property type="entry name" value="P-loop containing nucleotide triphosphate hydrolases"/>
    <property type="match status" value="1"/>
</dbReference>
<dbReference type="PANTHER" id="PTHR32071">
    <property type="entry name" value="TRANSCRIPTIONAL REGULATORY PROTEIN"/>
    <property type="match status" value="1"/>
</dbReference>
<dbReference type="Gene3D" id="1.10.8.60">
    <property type="match status" value="1"/>
</dbReference>
<dbReference type="GO" id="GO:0043565">
    <property type="term" value="F:sequence-specific DNA binding"/>
    <property type="evidence" value="ECO:0007669"/>
    <property type="project" value="InterPro"/>
</dbReference>
<dbReference type="InterPro" id="IPR011006">
    <property type="entry name" value="CheY-like_superfamily"/>
</dbReference>
<dbReference type="InterPro" id="IPR027417">
    <property type="entry name" value="P-loop_NTPase"/>
</dbReference>
<dbReference type="SMART" id="SM00448">
    <property type="entry name" value="REC"/>
    <property type="match status" value="1"/>
</dbReference>
<keyword evidence="5" id="KW-0805">Transcription regulation</keyword>
<dbReference type="PANTHER" id="PTHR32071:SF29">
    <property type="entry name" value="PHOSPHOGLYCERATE TRANSPORT SYSTEM TRANSCRIPTIONAL REGULATORY PROTEIN PGTA"/>
    <property type="match status" value="1"/>
</dbReference>
<evidence type="ECO:0000259" key="8">
    <source>
        <dbReference type="PROSITE" id="PS50045"/>
    </source>
</evidence>
<accession>A0AAJ3NV14</accession>
<name>A0AAJ3NV14_ECOLX</name>
<evidence type="ECO:0000256" key="7">
    <source>
        <dbReference type="PROSITE-ProRule" id="PRU00169"/>
    </source>
</evidence>
<feature type="domain" description="Sigma-54 factor interaction" evidence="8">
    <location>
        <begin position="168"/>
        <end position="368"/>
    </location>
</feature>
<dbReference type="Pfam" id="PF14532">
    <property type="entry name" value="Sigma54_activ_2"/>
    <property type="match status" value="1"/>
</dbReference>
<evidence type="ECO:0000259" key="9">
    <source>
        <dbReference type="PROSITE" id="PS50110"/>
    </source>
</evidence>
<dbReference type="InterPro" id="IPR058031">
    <property type="entry name" value="AAA_lid_NorR"/>
</dbReference>
<dbReference type="InterPro" id="IPR002078">
    <property type="entry name" value="Sigma_54_int"/>
</dbReference>
<dbReference type="Pfam" id="PF00072">
    <property type="entry name" value="Response_reg"/>
    <property type="match status" value="1"/>
</dbReference>
<dbReference type="PROSITE" id="PS50110">
    <property type="entry name" value="RESPONSE_REGULATORY"/>
    <property type="match status" value="1"/>
</dbReference>
<dbReference type="AlphaFoldDB" id="A0AAJ3NV14"/>
<gene>
    <name evidence="10" type="ORF">EATG_03912</name>
</gene>
<dbReference type="Pfam" id="PF25601">
    <property type="entry name" value="AAA_lid_14"/>
    <property type="match status" value="1"/>
</dbReference>
<dbReference type="GO" id="GO:0000160">
    <property type="term" value="P:phosphorelay signal transduction system"/>
    <property type="evidence" value="ECO:0007669"/>
    <property type="project" value="UniProtKB-KW"/>
</dbReference>
<evidence type="ECO:0000313" key="11">
    <source>
        <dbReference type="Proteomes" id="UP000243401"/>
    </source>
</evidence>
<dbReference type="FunFam" id="3.40.50.2300:FF:000018">
    <property type="entry name" value="DNA-binding transcriptional regulator NtrC"/>
    <property type="match status" value="1"/>
</dbReference>
<dbReference type="SUPFAM" id="SSF46689">
    <property type="entry name" value="Homeodomain-like"/>
    <property type="match status" value="1"/>
</dbReference>
<evidence type="ECO:0000256" key="6">
    <source>
        <dbReference type="ARBA" id="ARBA00023163"/>
    </source>
</evidence>
<organism evidence="10 11">
    <name type="scientific">Escherichia coli H605</name>
    <dbReference type="NCBI Taxonomy" id="656410"/>
    <lineage>
        <taxon>Bacteria</taxon>
        <taxon>Pseudomonadati</taxon>
        <taxon>Pseudomonadota</taxon>
        <taxon>Gammaproteobacteria</taxon>
        <taxon>Enterobacterales</taxon>
        <taxon>Enterobacteriaceae</taxon>
        <taxon>Escherichia</taxon>
    </lineage>
</organism>
<dbReference type="SUPFAM" id="SSF52540">
    <property type="entry name" value="P-loop containing nucleoside triphosphate hydrolases"/>
    <property type="match status" value="1"/>
</dbReference>
<dbReference type="InterPro" id="IPR009057">
    <property type="entry name" value="Homeodomain-like_sf"/>
</dbReference>
<keyword evidence="1 7" id="KW-0597">Phosphoprotein</keyword>
<evidence type="ECO:0000256" key="1">
    <source>
        <dbReference type="ARBA" id="ARBA00022553"/>
    </source>
</evidence>
<evidence type="ECO:0000256" key="5">
    <source>
        <dbReference type="ARBA" id="ARBA00023015"/>
    </source>
</evidence>
<evidence type="ECO:0000256" key="3">
    <source>
        <dbReference type="ARBA" id="ARBA00022840"/>
    </source>
</evidence>